<keyword evidence="1" id="KW-0472">Membrane</keyword>
<dbReference type="InterPro" id="IPR012507">
    <property type="entry name" value="YibE_F"/>
</dbReference>
<feature type="transmembrane region" description="Helical" evidence="1">
    <location>
        <begin position="220"/>
        <end position="245"/>
    </location>
</feature>
<dbReference type="OrthoDB" id="5753718at2"/>
<comment type="caution">
    <text evidence="2">The sequence shown here is derived from an EMBL/GenBank/DDBJ whole genome shotgun (WGS) entry which is preliminary data.</text>
</comment>
<dbReference type="RefSeq" id="WP_115481333.1">
    <property type="nucleotide sequence ID" value="NZ_QRCT01000016.1"/>
</dbReference>
<feature type="transmembrane region" description="Helical" evidence="1">
    <location>
        <begin position="127"/>
        <end position="155"/>
    </location>
</feature>
<dbReference type="PANTHER" id="PTHR41771:SF1">
    <property type="entry name" value="MEMBRANE PROTEIN"/>
    <property type="match status" value="1"/>
</dbReference>
<keyword evidence="1" id="KW-1133">Transmembrane helix</keyword>
<reference evidence="2 3" key="1">
    <citation type="submission" date="2018-07" db="EMBL/GenBank/DDBJ databases">
        <title>Anaerosacharophilus polymeroproducens gen. nov. sp. nov., an anaerobic bacterium isolated from salt field.</title>
        <authorList>
            <person name="Kim W."/>
            <person name="Yang S.-H."/>
            <person name="Oh J."/>
            <person name="Lee J.-H."/>
            <person name="Kwon K.K."/>
        </authorList>
    </citation>
    <scope>NUCLEOTIDE SEQUENCE [LARGE SCALE GENOMIC DNA]</scope>
    <source>
        <strain evidence="2 3">MCWD5</strain>
    </source>
</reference>
<evidence type="ECO:0000313" key="2">
    <source>
        <dbReference type="EMBL" id="RDU23900.1"/>
    </source>
</evidence>
<dbReference type="EMBL" id="QRCT01000016">
    <property type="protein sequence ID" value="RDU23900.1"/>
    <property type="molecule type" value="Genomic_DNA"/>
</dbReference>
<feature type="transmembrane region" description="Helical" evidence="1">
    <location>
        <begin position="34"/>
        <end position="66"/>
    </location>
</feature>
<feature type="transmembrane region" description="Helical" evidence="1">
    <location>
        <begin position="78"/>
        <end position="98"/>
    </location>
</feature>
<keyword evidence="1" id="KW-0812">Transmembrane</keyword>
<keyword evidence="3" id="KW-1185">Reference proteome</keyword>
<feature type="transmembrane region" description="Helical" evidence="1">
    <location>
        <begin position="176"/>
        <end position="200"/>
    </location>
</feature>
<dbReference type="Pfam" id="PF07907">
    <property type="entry name" value="YibE_F"/>
    <property type="match status" value="1"/>
</dbReference>
<gene>
    <name evidence="2" type="ORF">DWV06_06275</name>
</gene>
<organism evidence="2 3">
    <name type="scientific">Anaerosacchariphilus polymeriproducens</name>
    <dbReference type="NCBI Taxonomy" id="1812858"/>
    <lineage>
        <taxon>Bacteria</taxon>
        <taxon>Bacillati</taxon>
        <taxon>Bacillota</taxon>
        <taxon>Clostridia</taxon>
        <taxon>Lachnospirales</taxon>
        <taxon>Lachnospiraceae</taxon>
        <taxon>Anaerosacchariphilus</taxon>
    </lineage>
</organism>
<name>A0A371AWP6_9FIRM</name>
<evidence type="ECO:0000256" key="1">
    <source>
        <dbReference type="SAM" id="Phobius"/>
    </source>
</evidence>
<dbReference type="Proteomes" id="UP000255036">
    <property type="component" value="Unassembled WGS sequence"/>
</dbReference>
<dbReference type="AlphaFoldDB" id="A0A371AWP6"/>
<sequence length="262" mass="28600">MLVILSIIFLILIVLVGGERGVKSLLSLLGNIIVLVICIYVITLGMPPIVITFLGSITFCLITVLYQNGTNLKSYSSLIAVFLVICILSIVVAILGHYSQMAGFNELELCEDISQLSTDIKINMQSLMITVIMLGLLGAVMDTSIAIATSIFEVYQNNKELELHDLMKSGKSVGRDILGTTVNTLFFAGIGETLMMSVLFSKFGYSFEKIINSKVFFQEFSIIVIANIGCLIIIPITTIIISNLLKSKSAVAVKIRKLCDEV</sequence>
<accession>A0A371AWP6</accession>
<dbReference type="PIRSF" id="PIRSF031503">
    <property type="entry name" value="UCP031503_mp"/>
    <property type="match status" value="1"/>
</dbReference>
<dbReference type="PANTHER" id="PTHR41771">
    <property type="entry name" value="MEMBRANE PROTEIN-RELATED"/>
    <property type="match status" value="1"/>
</dbReference>
<protein>
    <submittedName>
        <fullName evidence="2">YibE/F family protein</fullName>
    </submittedName>
</protein>
<dbReference type="InterPro" id="IPR014564">
    <property type="entry name" value="UCP031503_TM"/>
</dbReference>
<proteinExistence type="predicted"/>
<evidence type="ECO:0000313" key="3">
    <source>
        <dbReference type="Proteomes" id="UP000255036"/>
    </source>
</evidence>